<evidence type="ECO:0000313" key="3">
    <source>
        <dbReference type="Proteomes" id="UP000075714"/>
    </source>
</evidence>
<protein>
    <submittedName>
        <fullName evidence="2">Uncharacterized protein</fullName>
    </submittedName>
</protein>
<dbReference type="EMBL" id="LSYV01000008">
    <property type="protein sequence ID" value="KXZ53292.1"/>
    <property type="molecule type" value="Genomic_DNA"/>
</dbReference>
<evidence type="ECO:0000256" key="1">
    <source>
        <dbReference type="SAM" id="MobiDB-lite"/>
    </source>
</evidence>
<accession>A0A150GU80</accession>
<feature type="region of interest" description="Disordered" evidence="1">
    <location>
        <begin position="101"/>
        <end position="131"/>
    </location>
</feature>
<dbReference type="AlphaFoldDB" id="A0A150GU80"/>
<proteinExistence type="predicted"/>
<organism evidence="2 3">
    <name type="scientific">Gonium pectorale</name>
    <name type="common">Green alga</name>
    <dbReference type="NCBI Taxonomy" id="33097"/>
    <lineage>
        <taxon>Eukaryota</taxon>
        <taxon>Viridiplantae</taxon>
        <taxon>Chlorophyta</taxon>
        <taxon>core chlorophytes</taxon>
        <taxon>Chlorophyceae</taxon>
        <taxon>CS clade</taxon>
        <taxon>Chlamydomonadales</taxon>
        <taxon>Volvocaceae</taxon>
        <taxon>Gonium</taxon>
    </lineage>
</organism>
<evidence type="ECO:0000313" key="2">
    <source>
        <dbReference type="EMBL" id="KXZ53292.1"/>
    </source>
</evidence>
<keyword evidence="3" id="KW-1185">Reference proteome</keyword>
<comment type="caution">
    <text evidence="2">The sequence shown here is derived from an EMBL/GenBank/DDBJ whole genome shotgun (WGS) entry which is preliminary data.</text>
</comment>
<gene>
    <name evidence="2" type="ORF">GPECTOR_7g1186</name>
</gene>
<name>A0A150GU80_GONPE</name>
<dbReference type="Proteomes" id="UP000075714">
    <property type="component" value="Unassembled WGS sequence"/>
</dbReference>
<reference evidence="3" key="1">
    <citation type="journal article" date="2016" name="Nat. Commun.">
        <title>The Gonium pectorale genome demonstrates co-option of cell cycle regulation during the evolution of multicellularity.</title>
        <authorList>
            <person name="Hanschen E.R."/>
            <person name="Marriage T.N."/>
            <person name="Ferris P.J."/>
            <person name="Hamaji T."/>
            <person name="Toyoda A."/>
            <person name="Fujiyama A."/>
            <person name="Neme R."/>
            <person name="Noguchi H."/>
            <person name="Minakuchi Y."/>
            <person name="Suzuki M."/>
            <person name="Kawai-Toyooka H."/>
            <person name="Smith D.R."/>
            <person name="Sparks H."/>
            <person name="Anderson J."/>
            <person name="Bakaric R."/>
            <person name="Luria V."/>
            <person name="Karger A."/>
            <person name="Kirschner M.W."/>
            <person name="Durand P.M."/>
            <person name="Michod R.E."/>
            <person name="Nozaki H."/>
            <person name="Olson B.J."/>
        </authorList>
    </citation>
    <scope>NUCLEOTIDE SEQUENCE [LARGE SCALE GENOMIC DNA]</scope>
    <source>
        <strain evidence="3">NIES-2863</strain>
    </source>
</reference>
<dbReference type="OrthoDB" id="10588213at2759"/>
<sequence>MEDAQQHQDPQDQDVCFSDAERVNDHIDQAGREAAPCLAQVDRIREDQLQVLRQKAAVAEEHLAKLMEGDKNYQIKRLRQENKELQELVDDLERQLLQGATTTVDGSDGAAAAPDLGPNDGVDSAGGPSQHLPAPPSWLPVLLVRMPPILPLDPARLLVGCDPGIDFTTPDINQQVHEFTEQLFEMCNQPEPIRAAAALIDAYERAAIPRGAVGALPSNIMEVGRPAILAHVLMCWLQDEVWADPLQFLDSSVRLGTPLPACGGPTPAPERNLVALLESHAARSWLPVVRDSLQAALDTDAGESPAGGLKQSGGHEAAVQKSADTLCSSLANWLHNTPGFAEMVNTQAPFRRLLLRALHLGLFVKAAHPLLRLRVATPAFRIGPEGSPIPVDLTRQESQRRVRFTAACHEAICRTEAGPFVFYSTRPGVMYDAAAATAAGALGTVCGSSEAMCLIKEEVVSWVWDGSEQG</sequence>